<proteinExistence type="predicted"/>
<evidence type="ECO:0000313" key="2">
    <source>
        <dbReference type="Proteomes" id="UP000023152"/>
    </source>
</evidence>
<accession>X6M1R2</accession>
<organism evidence="1 2">
    <name type="scientific">Reticulomyxa filosa</name>
    <dbReference type="NCBI Taxonomy" id="46433"/>
    <lineage>
        <taxon>Eukaryota</taxon>
        <taxon>Sar</taxon>
        <taxon>Rhizaria</taxon>
        <taxon>Retaria</taxon>
        <taxon>Foraminifera</taxon>
        <taxon>Monothalamids</taxon>
        <taxon>Reticulomyxidae</taxon>
        <taxon>Reticulomyxa</taxon>
    </lineage>
</organism>
<dbReference type="Proteomes" id="UP000023152">
    <property type="component" value="Unassembled WGS sequence"/>
</dbReference>
<reference evidence="1 2" key="1">
    <citation type="journal article" date="2013" name="Curr. Biol.">
        <title>The Genome of the Foraminiferan Reticulomyxa filosa.</title>
        <authorList>
            <person name="Glockner G."/>
            <person name="Hulsmann N."/>
            <person name="Schleicher M."/>
            <person name="Noegel A.A."/>
            <person name="Eichinger L."/>
            <person name="Gallinger C."/>
            <person name="Pawlowski J."/>
            <person name="Sierra R."/>
            <person name="Euteneuer U."/>
            <person name="Pillet L."/>
            <person name="Moustafa A."/>
            <person name="Platzer M."/>
            <person name="Groth M."/>
            <person name="Szafranski K."/>
            <person name="Schliwa M."/>
        </authorList>
    </citation>
    <scope>NUCLEOTIDE SEQUENCE [LARGE SCALE GENOMIC DNA]</scope>
</reference>
<dbReference type="AlphaFoldDB" id="X6M1R2"/>
<gene>
    <name evidence="1" type="ORF">RFI_29285</name>
</gene>
<sequence length="67" mass="8264">MKEIKKIANHYKSYSHSKLEYEDEINATNNIILNLYICKFNPKEMKSKAIYVILFEYFKKYIMLYHY</sequence>
<evidence type="ECO:0000313" key="1">
    <source>
        <dbReference type="EMBL" id="ETO08103.1"/>
    </source>
</evidence>
<comment type="caution">
    <text evidence="1">The sequence shown here is derived from an EMBL/GenBank/DDBJ whole genome shotgun (WGS) entry which is preliminary data.</text>
</comment>
<keyword evidence="2" id="KW-1185">Reference proteome</keyword>
<dbReference type="EMBL" id="ASPP01025353">
    <property type="protein sequence ID" value="ETO08103.1"/>
    <property type="molecule type" value="Genomic_DNA"/>
</dbReference>
<protein>
    <submittedName>
        <fullName evidence="1">Uncharacterized protein</fullName>
    </submittedName>
</protein>
<name>X6M1R2_RETFI</name>